<sequence>MKNLIYVLVLFTLSFTSCGKDEFEGDKEEINIVGTKWEGSGIVGGAENTKVRFEFLEGGKMKGFYEPNNWDGTYNFNVETNKGVINESGEIEMDFEIIGNTLKFEIDPGKWFELTKK</sequence>
<comment type="caution">
    <text evidence="2">The sequence shown here is derived from an EMBL/GenBank/DDBJ whole genome shotgun (WGS) entry which is preliminary data.</text>
</comment>
<dbReference type="PROSITE" id="PS51257">
    <property type="entry name" value="PROKAR_LIPOPROTEIN"/>
    <property type="match status" value="1"/>
</dbReference>
<evidence type="ECO:0000256" key="1">
    <source>
        <dbReference type="SAM" id="SignalP"/>
    </source>
</evidence>
<feature type="signal peptide" evidence="1">
    <location>
        <begin position="1"/>
        <end position="19"/>
    </location>
</feature>
<dbReference type="RefSeq" id="WP_138091835.1">
    <property type="nucleotide sequence ID" value="NZ_JBHTKY010000004.1"/>
</dbReference>
<protein>
    <recommendedName>
        <fullName evidence="4">DUF5640 domain-containing protein</fullName>
    </recommendedName>
</protein>
<organism evidence="2 3">
    <name type="scientific">Sphingobacterium daejeonense</name>
    <dbReference type="NCBI Taxonomy" id="371142"/>
    <lineage>
        <taxon>Bacteria</taxon>
        <taxon>Pseudomonadati</taxon>
        <taxon>Bacteroidota</taxon>
        <taxon>Sphingobacteriia</taxon>
        <taxon>Sphingobacteriales</taxon>
        <taxon>Sphingobacteriaceae</taxon>
        <taxon>Sphingobacterium</taxon>
    </lineage>
</organism>
<feature type="chain" id="PRO_5045536464" description="DUF5640 domain-containing protein" evidence="1">
    <location>
        <begin position="20"/>
        <end position="117"/>
    </location>
</feature>
<reference evidence="3" key="1">
    <citation type="journal article" date="2019" name="Int. J. Syst. Evol. Microbiol.">
        <title>The Global Catalogue of Microorganisms (GCM) 10K type strain sequencing project: providing services to taxonomists for standard genome sequencing and annotation.</title>
        <authorList>
            <consortium name="The Broad Institute Genomics Platform"/>
            <consortium name="The Broad Institute Genome Sequencing Center for Infectious Disease"/>
            <person name="Wu L."/>
            <person name="Ma J."/>
        </authorList>
    </citation>
    <scope>NUCLEOTIDE SEQUENCE [LARGE SCALE GENOMIC DNA]</scope>
    <source>
        <strain evidence="3">CCUG 52468</strain>
    </source>
</reference>
<dbReference type="Proteomes" id="UP001597205">
    <property type="component" value="Unassembled WGS sequence"/>
</dbReference>
<dbReference type="EMBL" id="JBHTKY010000004">
    <property type="protein sequence ID" value="MFD1164871.1"/>
    <property type="molecule type" value="Genomic_DNA"/>
</dbReference>
<name>A0ABW3RIE5_9SPHI</name>
<evidence type="ECO:0000313" key="3">
    <source>
        <dbReference type="Proteomes" id="UP001597205"/>
    </source>
</evidence>
<proteinExistence type="predicted"/>
<keyword evidence="3" id="KW-1185">Reference proteome</keyword>
<evidence type="ECO:0008006" key="4">
    <source>
        <dbReference type="Google" id="ProtNLM"/>
    </source>
</evidence>
<evidence type="ECO:0000313" key="2">
    <source>
        <dbReference type="EMBL" id="MFD1164871.1"/>
    </source>
</evidence>
<accession>A0ABW3RIE5</accession>
<keyword evidence="1" id="KW-0732">Signal</keyword>
<gene>
    <name evidence="2" type="ORF">ACFQ2C_04535</name>
</gene>